<dbReference type="GO" id="GO:0034194">
    <property type="term" value="P:D-galactonate catabolic process"/>
    <property type="evidence" value="ECO:0007669"/>
    <property type="project" value="InterPro"/>
</dbReference>
<dbReference type="InterPro" id="IPR034593">
    <property type="entry name" value="DgoD-like"/>
</dbReference>
<dbReference type="GO" id="GO:0009063">
    <property type="term" value="P:amino acid catabolic process"/>
    <property type="evidence" value="ECO:0007669"/>
    <property type="project" value="InterPro"/>
</dbReference>
<dbReference type="SFLD" id="SFLDS00001">
    <property type="entry name" value="Enolase"/>
    <property type="match status" value="1"/>
</dbReference>
<evidence type="ECO:0000256" key="3">
    <source>
        <dbReference type="ARBA" id="ARBA00022842"/>
    </source>
</evidence>
<accession>A0A0C3HKL0</accession>
<proteinExistence type="predicted"/>
<reference evidence="6 7" key="1">
    <citation type="submission" date="2014-04" db="EMBL/GenBank/DDBJ databases">
        <authorList>
            <consortium name="DOE Joint Genome Institute"/>
            <person name="Kuo A."/>
            <person name="Martino E."/>
            <person name="Perotto S."/>
            <person name="Kohler A."/>
            <person name="Nagy L.G."/>
            <person name="Floudas D."/>
            <person name="Copeland A."/>
            <person name="Barry K.W."/>
            <person name="Cichocki N."/>
            <person name="Veneault-Fourrey C."/>
            <person name="LaButti K."/>
            <person name="Lindquist E.A."/>
            <person name="Lipzen A."/>
            <person name="Lundell T."/>
            <person name="Morin E."/>
            <person name="Murat C."/>
            <person name="Sun H."/>
            <person name="Tunlid A."/>
            <person name="Henrissat B."/>
            <person name="Grigoriev I.V."/>
            <person name="Hibbett D.S."/>
            <person name="Martin F."/>
            <person name="Nordberg H.P."/>
            <person name="Cantor M.N."/>
            <person name="Hua S.X."/>
        </authorList>
    </citation>
    <scope>NUCLEOTIDE SEQUENCE [LARGE SCALE GENOMIC DNA]</scope>
    <source>
        <strain evidence="6 7">Zn</strain>
    </source>
</reference>
<dbReference type="SFLD" id="SFLDG00179">
    <property type="entry name" value="mandelate_racemase"/>
    <property type="match status" value="1"/>
</dbReference>
<sequence length="383" mass="42540">MTKIKSIEYFRVKPRWLFVLIKDESGGYGWGEATLEGHSLAVEGALDEMIVRLLGSEADDIEHIWQTIWRHGFYRGGPVFMSALSGIDIALWDLKARNLKVPVYQLLGGKVRNKVQVYAWIGGDRPKDIEIAAKARISQGLKCIKMNATEGVNWLDSPSVLDSCVERLKAVKSLGLDAGLDFHGRLHKPMAKQLAKALEPIRPLFIEEPLLVEHPEALKLLAGQTTIPIAFGERLYTRWDVKRFLEDSTVDILQPDIAHAGGISETRRIAIMAEAYDVGIAPHCPLGPIAFAASMQIALSTPNFVICEMSLGMHYNVEAGDIDLTSYLVDESVFDIKDGYVMAPTGIGLGIEINDEMVRKIAKDTEPWQPKSFFGPDGAIREW</sequence>
<comment type="cofactor">
    <cofactor evidence="1">
        <name>Mg(2+)</name>
        <dbReference type="ChEBI" id="CHEBI:18420"/>
    </cofactor>
</comment>
<keyword evidence="7" id="KW-1185">Reference proteome</keyword>
<dbReference type="InterPro" id="IPR029065">
    <property type="entry name" value="Enolase_C-like"/>
</dbReference>
<evidence type="ECO:0000313" key="7">
    <source>
        <dbReference type="Proteomes" id="UP000054321"/>
    </source>
</evidence>
<dbReference type="OrthoDB" id="2579025at2759"/>
<dbReference type="Pfam" id="PF02746">
    <property type="entry name" value="MR_MLE_N"/>
    <property type="match status" value="1"/>
</dbReference>
<dbReference type="InterPro" id="IPR013342">
    <property type="entry name" value="Mandelate_racemase_C"/>
</dbReference>
<feature type="domain" description="Mandelate racemase/muconate lactonizing enzyme C-terminal" evidence="5">
    <location>
        <begin position="126"/>
        <end position="228"/>
    </location>
</feature>
<keyword evidence="3" id="KW-0460">Magnesium</keyword>
<dbReference type="NCBIfam" id="NF010624">
    <property type="entry name" value="PRK14017.1"/>
    <property type="match status" value="1"/>
</dbReference>
<dbReference type="GO" id="GO:0046872">
    <property type="term" value="F:metal ion binding"/>
    <property type="evidence" value="ECO:0007669"/>
    <property type="project" value="UniProtKB-KW"/>
</dbReference>
<dbReference type="InterPro" id="IPR036849">
    <property type="entry name" value="Enolase-like_C_sf"/>
</dbReference>
<dbReference type="CDD" id="cd03325">
    <property type="entry name" value="D-galactonate_dehydratase"/>
    <property type="match status" value="1"/>
</dbReference>
<reference evidence="7" key="2">
    <citation type="submission" date="2015-01" db="EMBL/GenBank/DDBJ databases">
        <title>Evolutionary Origins and Diversification of the Mycorrhizal Mutualists.</title>
        <authorList>
            <consortium name="DOE Joint Genome Institute"/>
            <consortium name="Mycorrhizal Genomics Consortium"/>
            <person name="Kohler A."/>
            <person name="Kuo A."/>
            <person name="Nagy L.G."/>
            <person name="Floudas D."/>
            <person name="Copeland A."/>
            <person name="Barry K.W."/>
            <person name="Cichocki N."/>
            <person name="Veneault-Fourrey C."/>
            <person name="LaButti K."/>
            <person name="Lindquist E.A."/>
            <person name="Lipzen A."/>
            <person name="Lundell T."/>
            <person name="Morin E."/>
            <person name="Murat C."/>
            <person name="Riley R."/>
            <person name="Ohm R."/>
            <person name="Sun H."/>
            <person name="Tunlid A."/>
            <person name="Henrissat B."/>
            <person name="Grigoriev I.V."/>
            <person name="Hibbett D.S."/>
            <person name="Martin F."/>
        </authorList>
    </citation>
    <scope>NUCLEOTIDE SEQUENCE [LARGE SCALE GENOMIC DNA]</scope>
    <source>
        <strain evidence="7">Zn</strain>
    </source>
</reference>
<dbReference type="PROSITE" id="PS00908">
    <property type="entry name" value="MR_MLE_1"/>
    <property type="match status" value="1"/>
</dbReference>
<dbReference type="Proteomes" id="UP000054321">
    <property type="component" value="Unassembled WGS sequence"/>
</dbReference>
<dbReference type="SUPFAM" id="SSF54826">
    <property type="entry name" value="Enolase N-terminal domain-like"/>
    <property type="match status" value="1"/>
</dbReference>
<dbReference type="InterPro" id="IPR018110">
    <property type="entry name" value="Mandel_Rmase/mucon_lact_enz_CS"/>
</dbReference>
<dbReference type="STRING" id="913774.A0A0C3HKL0"/>
<gene>
    <name evidence="6" type="ORF">OIDMADRAFT_111078</name>
</gene>
<evidence type="ECO:0000256" key="4">
    <source>
        <dbReference type="ARBA" id="ARBA00023239"/>
    </source>
</evidence>
<dbReference type="AlphaFoldDB" id="A0A0C3HKL0"/>
<dbReference type="PANTHER" id="PTHR48080:SF2">
    <property type="entry name" value="D-GALACTONATE DEHYDRATASE"/>
    <property type="match status" value="1"/>
</dbReference>
<dbReference type="InterPro" id="IPR029017">
    <property type="entry name" value="Enolase-like_N"/>
</dbReference>
<dbReference type="Gene3D" id="3.30.390.10">
    <property type="entry name" value="Enolase-like, N-terminal domain"/>
    <property type="match status" value="1"/>
</dbReference>
<dbReference type="SUPFAM" id="SSF51604">
    <property type="entry name" value="Enolase C-terminal domain-like"/>
    <property type="match status" value="1"/>
</dbReference>
<evidence type="ECO:0000256" key="1">
    <source>
        <dbReference type="ARBA" id="ARBA00001946"/>
    </source>
</evidence>
<dbReference type="InterPro" id="IPR013341">
    <property type="entry name" value="Mandelate_racemase_N_dom"/>
</dbReference>
<name>A0A0C3HKL0_OIDMZ</name>
<dbReference type="Pfam" id="PF13378">
    <property type="entry name" value="MR_MLE_C"/>
    <property type="match status" value="1"/>
</dbReference>
<keyword evidence="2" id="KW-0479">Metal-binding</keyword>
<dbReference type="SMART" id="SM00922">
    <property type="entry name" value="MR_MLE"/>
    <property type="match status" value="1"/>
</dbReference>
<dbReference type="EMBL" id="KN832870">
    <property type="protein sequence ID" value="KIN08756.1"/>
    <property type="molecule type" value="Genomic_DNA"/>
</dbReference>
<organism evidence="6 7">
    <name type="scientific">Oidiodendron maius (strain Zn)</name>
    <dbReference type="NCBI Taxonomy" id="913774"/>
    <lineage>
        <taxon>Eukaryota</taxon>
        <taxon>Fungi</taxon>
        <taxon>Dikarya</taxon>
        <taxon>Ascomycota</taxon>
        <taxon>Pezizomycotina</taxon>
        <taxon>Leotiomycetes</taxon>
        <taxon>Leotiomycetes incertae sedis</taxon>
        <taxon>Myxotrichaceae</taxon>
        <taxon>Oidiodendron</taxon>
    </lineage>
</organism>
<dbReference type="InterPro" id="IPR023592">
    <property type="entry name" value="Galactonate_deHydtase"/>
</dbReference>
<dbReference type="SFLD" id="SFLDF00003">
    <property type="entry name" value="D-galactonate_dehydratase"/>
    <property type="match status" value="1"/>
</dbReference>
<keyword evidence="4" id="KW-0456">Lyase</keyword>
<evidence type="ECO:0000259" key="5">
    <source>
        <dbReference type="SMART" id="SM00922"/>
    </source>
</evidence>
<dbReference type="PANTHER" id="PTHR48080">
    <property type="entry name" value="D-GALACTONATE DEHYDRATASE-RELATED"/>
    <property type="match status" value="1"/>
</dbReference>
<evidence type="ECO:0000313" key="6">
    <source>
        <dbReference type="EMBL" id="KIN08756.1"/>
    </source>
</evidence>
<dbReference type="InParanoid" id="A0A0C3HKL0"/>
<evidence type="ECO:0000256" key="2">
    <source>
        <dbReference type="ARBA" id="ARBA00022723"/>
    </source>
</evidence>
<protein>
    <recommendedName>
        <fullName evidence="5">Mandelate racemase/muconate lactonizing enzyme C-terminal domain-containing protein</fullName>
    </recommendedName>
</protein>
<dbReference type="HOGENOM" id="CLU_030273_3_2_1"/>
<dbReference type="GO" id="GO:0008869">
    <property type="term" value="F:galactonate dehydratase activity"/>
    <property type="evidence" value="ECO:0007669"/>
    <property type="project" value="InterPro"/>
</dbReference>
<dbReference type="Gene3D" id="3.20.20.120">
    <property type="entry name" value="Enolase-like C-terminal domain"/>
    <property type="match status" value="1"/>
</dbReference>